<dbReference type="PANTHER" id="PTHR42760">
    <property type="entry name" value="SHORT-CHAIN DEHYDROGENASES/REDUCTASES FAMILY MEMBER"/>
    <property type="match status" value="1"/>
</dbReference>
<evidence type="ECO:0000256" key="1">
    <source>
        <dbReference type="ARBA" id="ARBA00006484"/>
    </source>
</evidence>
<keyword evidence="4" id="KW-1185">Reference proteome</keyword>
<sequence>MRGLDGKVAIVTGGARGMGRAIAERLIEEGVRVVVADLRDEEATKVTASLGGRALPHHLDVTDPGGWAVTVTAAVEEWGRLDILVNNAGICLRTPLADDDPTTSASAYAQVVAVNQTGPFLGIQAVVPAMSRSGGGSIVNISSMDGFVGVPGISAYISSKFAMRGLTKVAALELAPHRIRVNSVHPGYIDTPMLSEAGLDAASLDRCAQQIPLGRVGSVSDIAAAVAFLASDDSAYCSGTELLVDGALLAGRRLAGEGLH</sequence>
<dbReference type="Gene3D" id="3.40.50.720">
    <property type="entry name" value="NAD(P)-binding Rossmann-like Domain"/>
    <property type="match status" value="1"/>
</dbReference>
<keyword evidence="2" id="KW-0560">Oxidoreductase</keyword>
<dbReference type="InterPro" id="IPR002347">
    <property type="entry name" value="SDR_fam"/>
</dbReference>
<dbReference type="EMBL" id="BAAAHE010000002">
    <property type="protein sequence ID" value="GAA0603521.1"/>
    <property type="molecule type" value="Genomic_DNA"/>
</dbReference>
<dbReference type="Pfam" id="PF13561">
    <property type="entry name" value="adh_short_C2"/>
    <property type="match status" value="1"/>
</dbReference>
<proteinExistence type="inferred from homology"/>
<reference evidence="3 4" key="1">
    <citation type="journal article" date="2019" name="Int. J. Syst. Evol. Microbiol.">
        <title>The Global Catalogue of Microorganisms (GCM) 10K type strain sequencing project: providing services to taxonomists for standard genome sequencing and annotation.</title>
        <authorList>
            <consortium name="The Broad Institute Genomics Platform"/>
            <consortium name="The Broad Institute Genome Sequencing Center for Infectious Disease"/>
            <person name="Wu L."/>
            <person name="Ma J."/>
        </authorList>
    </citation>
    <scope>NUCLEOTIDE SEQUENCE [LARGE SCALE GENOMIC DNA]</scope>
    <source>
        <strain evidence="3 4">JCM 10671</strain>
    </source>
</reference>
<name>A0ABN1G3N4_9ACTN</name>
<dbReference type="PRINTS" id="PR00081">
    <property type="entry name" value="GDHRDH"/>
</dbReference>
<dbReference type="Proteomes" id="UP001500957">
    <property type="component" value="Unassembled WGS sequence"/>
</dbReference>
<comment type="caution">
    <text evidence="3">The sequence shown here is derived from an EMBL/GenBank/DDBJ whole genome shotgun (WGS) entry which is preliminary data.</text>
</comment>
<dbReference type="PRINTS" id="PR00080">
    <property type="entry name" value="SDRFAMILY"/>
</dbReference>
<evidence type="ECO:0000313" key="4">
    <source>
        <dbReference type="Proteomes" id="UP001500957"/>
    </source>
</evidence>
<dbReference type="InterPro" id="IPR036291">
    <property type="entry name" value="NAD(P)-bd_dom_sf"/>
</dbReference>
<dbReference type="SUPFAM" id="SSF51735">
    <property type="entry name" value="NAD(P)-binding Rossmann-fold domains"/>
    <property type="match status" value="1"/>
</dbReference>
<gene>
    <name evidence="3" type="ORF">GCM10009547_01400</name>
</gene>
<protein>
    <submittedName>
        <fullName evidence="3">Glucose 1-dehydrogenase</fullName>
    </submittedName>
</protein>
<organism evidence="3 4">
    <name type="scientific">Sporichthya brevicatena</name>
    <dbReference type="NCBI Taxonomy" id="171442"/>
    <lineage>
        <taxon>Bacteria</taxon>
        <taxon>Bacillati</taxon>
        <taxon>Actinomycetota</taxon>
        <taxon>Actinomycetes</taxon>
        <taxon>Sporichthyales</taxon>
        <taxon>Sporichthyaceae</taxon>
        <taxon>Sporichthya</taxon>
    </lineage>
</organism>
<dbReference type="PANTHER" id="PTHR42760:SF133">
    <property type="entry name" value="3-OXOACYL-[ACYL-CARRIER-PROTEIN] REDUCTASE"/>
    <property type="match status" value="1"/>
</dbReference>
<accession>A0ABN1G3N4</accession>
<comment type="similarity">
    <text evidence="1">Belongs to the short-chain dehydrogenases/reductases (SDR) family.</text>
</comment>
<dbReference type="NCBIfam" id="NF005559">
    <property type="entry name" value="PRK07231.1"/>
    <property type="match status" value="1"/>
</dbReference>
<evidence type="ECO:0000313" key="3">
    <source>
        <dbReference type="EMBL" id="GAA0603521.1"/>
    </source>
</evidence>
<dbReference type="RefSeq" id="WP_344600527.1">
    <property type="nucleotide sequence ID" value="NZ_BAAAHE010000002.1"/>
</dbReference>
<evidence type="ECO:0000256" key="2">
    <source>
        <dbReference type="ARBA" id="ARBA00023002"/>
    </source>
</evidence>